<protein>
    <recommendedName>
        <fullName evidence="1">HTH cro/C1-type domain-containing protein</fullName>
    </recommendedName>
</protein>
<sequence>MIEGQIIRYYRQKLGLTLEQLGKGICTLAYLSKIELGQTIYSSEIVELLSNRLNIDIKNEVNLFKNTKDSLNRWQKAIFMQNMKEVEELKEELEKNPYLHSTEFAPFYQLLRAKYYILKKEYEKSYTILRSVEKEYPVLPQYEKNLQLHVWGIYYTSIYDTSNSNNKNLALNILKKINMDEYKTPEYYYNLAEAYHLVQNKMMAYVYAEKALVHFKEMNNLVMMLEAEALMLAQIQNDQHADFEKIVESYKSLIHLCDLLHEPDKKVSLLGNLSNLFYSRKDYIRAQEIVQDALEIVDKKSIRYVRQLRNYLVICLEGNLMKKTEMLKIAQHGLLTAKKLDNLLLQKAFKMLIYRIEENIEQYYKYIELDALPYFQSMKYSMWINKYAKELYSHYIDTEQYEKVAKMSNILVEVN</sequence>
<evidence type="ECO:0000313" key="2">
    <source>
        <dbReference type="EMBL" id="ODG92522.1"/>
    </source>
</evidence>
<feature type="domain" description="HTH cro/C1-type" evidence="1">
    <location>
        <begin position="7"/>
        <end position="61"/>
    </location>
</feature>
<organism evidence="2 3">
    <name type="scientific">Gottfriedia luciferensis</name>
    <dbReference type="NCBI Taxonomy" id="178774"/>
    <lineage>
        <taxon>Bacteria</taxon>
        <taxon>Bacillati</taxon>
        <taxon>Bacillota</taxon>
        <taxon>Bacilli</taxon>
        <taxon>Bacillales</taxon>
        <taxon>Bacillaceae</taxon>
        <taxon>Gottfriedia</taxon>
    </lineage>
</organism>
<dbReference type="EMBL" id="MDKC01000007">
    <property type="protein sequence ID" value="ODG92522.1"/>
    <property type="molecule type" value="Genomic_DNA"/>
</dbReference>
<dbReference type="InterPro" id="IPR010982">
    <property type="entry name" value="Lambda_DNA-bd_dom_sf"/>
</dbReference>
<dbReference type="Gene3D" id="1.25.40.1000">
    <property type="match status" value="1"/>
</dbReference>
<dbReference type="CDD" id="cd00093">
    <property type="entry name" value="HTH_XRE"/>
    <property type="match status" value="1"/>
</dbReference>
<dbReference type="InterPro" id="IPR001387">
    <property type="entry name" value="Cro/C1-type_HTH"/>
</dbReference>
<proteinExistence type="predicted"/>
<dbReference type="SUPFAM" id="SSF47413">
    <property type="entry name" value="lambda repressor-like DNA-binding domains"/>
    <property type="match status" value="1"/>
</dbReference>
<dbReference type="Proteomes" id="UP000094580">
    <property type="component" value="Unassembled WGS sequence"/>
</dbReference>
<comment type="caution">
    <text evidence="2">The sequence shown here is derived from an EMBL/GenBank/DDBJ whole genome shotgun (WGS) entry which is preliminary data.</text>
</comment>
<gene>
    <name evidence="2" type="ORF">BED47_18950</name>
</gene>
<evidence type="ECO:0000259" key="1">
    <source>
        <dbReference type="PROSITE" id="PS50943"/>
    </source>
</evidence>
<dbReference type="InterPro" id="IPR011990">
    <property type="entry name" value="TPR-like_helical_dom_sf"/>
</dbReference>
<name>A0ABX2ZS40_9BACI</name>
<dbReference type="PROSITE" id="PS50943">
    <property type="entry name" value="HTH_CROC1"/>
    <property type="match status" value="1"/>
</dbReference>
<dbReference type="SMART" id="SM00530">
    <property type="entry name" value="HTH_XRE"/>
    <property type="match status" value="1"/>
</dbReference>
<reference evidence="2 3" key="1">
    <citation type="submission" date="2016-07" db="EMBL/GenBank/DDBJ databases">
        <authorList>
            <person name="Townsley L."/>
            <person name="Shank E.A."/>
        </authorList>
    </citation>
    <scope>NUCLEOTIDE SEQUENCE [LARGE SCALE GENOMIC DNA]</scope>
    <source>
        <strain evidence="2 3">CH01</strain>
    </source>
</reference>
<dbReference type="RefSeq" id="WP_069033158.1">
    <property type="nucleotide sequence ID" value="NZ_MDKC01000007.1"/>
</dbReference>
<keyword evidence="3" id="KW-1185">Reference proteome</keyword>
<accession>A0ABX2ZS40</accession>
<dbReference type="Gene3D" id="1.10.260.40">
    <property type="entry name" value="lambda repressor-like DNA-binding domains"/>
    <property type="match status" value="1"/>
</dbReference>
<dbReference type="Gene3D" id="1.25.40.10">
    <property type="entry name" value="Tetratricopeptide repeat domain"/>
    <property type="match status" value="1"/>
</dbReference>
<dbReference type="Pfam" id="PF01381">
    <property type="entry name" value="HTH_3"/>
    <property type="match status" value="1"/>
</dbReference>
<evidence type="ECO:0000313" key="3">
    <source>
        <dbReference type="Proteomes" id="UP000094580"/>
    </source>
</evidence>